<evidence type="ECO:0000313" key="3">
    <source>
        <dbReference type="Proteomes" id="UP000001826"/>
    </source>
</evidence>
<dbReference type="Proteomes" id="UP000001826">
    <property type="component" value="Chromosome"/>
</dbReference>
<feature type="transmembrane region" description="Helical" evidence="1">
    <location>
        <begin position="138"/>
        <end position="158"/>
    </location>
</feature>
<protein>
    <submittedName>
        <fullName evidence="2">Uncharacterized membrane protein specific for M.kandleri, MK-26 family</fullName>
    </submittedName>
</protein>
<dbReference type="EMBL" id="AE009439">
    <property type="protein sequence ID" value="AAM02373.1"/>
    <property type="molecule type" value="Genomic_DNA"/>
</dbReference>
<dbReference type="PaxDb" id="190192-MK1160"/>
<feature type="transmembrane region" description="Helical" evidence="1">
    <location>
        <begin position="218"/>
        <end position="240"/>
    </location>
</feature>
<evidence type="ECO:0000256" key="1">
    <source>
        <dbReference type="SAM" id="Phobius"/>
    </source>
</evidence>
<dbReference type="HOGENOM" id="CLU_965091_0_0_2"/>
<keyword evidence="3" id="KW-1185">Reference proteome</keyword>
<proteinExistence type="predicted"/>
<keyword evidence="1" id="KW-0472">Membrane</keyword>
<keyword evidence="1" id="KW-1133">Transmembrane helix</keyword>
<organism evidence="2 3">
    <name type="scientific">Methanopyrus kandleri (strain AV19 / DSM 6324 / JCM 9639 / NBRC 100938)</name>
    <dbReference type="NCBI Taxonomy" id="190192"/>
    <lineage>
        <taxon>Archaea</taxon>
        <taxon>Methanobacteriati</taxon>
        <taxon>Methanobacteriota</taxon>
        <taxon>Methanomada group</taxon>
        <taxon>Methanopyri</taxon>
        <taxon>Methanopyrales</taxon>
        <taxon>Methanopyraceae</taxon>
        <taxon>Methanopyrus</taxon>
    </lineage>
</organism>
<dbReference type="AlphaFoldDB" id="Q8TW76"/>
<reference evidence="2 3" key="1">
    <citation type="journal article" date="2002" name="Proc. Natl. Acad. Sci. U.S.A.">
        <title>The complete genome of hyperthermophile Methanopyrus kandleri AV19 and monophyly of archaeal methanogens.</title>
        <authorList>
            <person name="Slesarev A.I."/>
            <person name="Mezhevaya K.V."/>
            <person name="Makarova K.S."/>
            <person name="Polushin N.N."/>
            <person name="Shcherbinina O.V."/>
            <person name="Shakhova V.V."/>
            <person name="Belova G.I."/>
            <person name="Aravind L."/>
            <person name="Natale D.A."/>
            <person name="Rogozin I.B."/>
            <person name="Tatusov R.L."/>
            <person name="Wolf Y.I."/>
            <person name="Stetter K.O."/>
            <person name="Malykh A.G."/>
            <person name="Koonin E.V."/>
            <person name="Kozyavkin S.A."/>
        </authorList>
    </citation>
    <scope>NUCLEOTIDE SEQUENCE [LARGE SCALE GENOMIC DNA]</scope>
    <source>
        <strain evidence="3">AV19 / DSM 6324 / JCM 9639 / NBRC 100938</strain>
    </source>
</reference>
<dbReference type="KEGG" id="mka:MK1160"/>
<feature type="transmembrane region" description="Helical" evidence="1">
    <location>
        <begin position="67"/>
        <end position="90"/>
    </location>
</feature>
<sequence length="288" mass="32389">MGIRGSRGVVSEFEGSLKREPDRWWFTRFLHEHPMLLSTSLALLTLPPVLTAGRTVWELSDRPHDPAALLVTTSATLAPALAVYSALMAYYTLRARYLIRAPVVTYPHHPAYLPLLYWLPSSRLLTHWGEPKVRLGFVVLYTTVVLLPTLSLLLTWICRVRILWCWRGDIDEGTLARLLERLPRDYTYAPGCVFPALVAISALPGAFGYLLLKGTWSGWYVLAIPASMIVPMTVLTYAVIRKMSRSPVEELTDEWLGEGNAPWRLDLQALAILATFATWTLVDVGGMR</sequence>
<accession>Q8TW76</accession>
<gene>
    <name evidence="2" type="ordered locus">MK1160</name>
</gene>
<name>Q8TW76_METKA</name>
<dbReference type="InParanoid" id="Q8TW76"/>
<dbReference type="EnsemblBacteria" id="AAM02373">
    <property type="protein sequence ID" value="AAM02373"/>
    <property type="gene ID" value="MK1160"/>
</dbReference>
<evidence type="ECO:0000313" key="2">
    <source>
        <dbReference type="EMBL" id="AAM02373.1"/>
    </source>
</evidence>
<keyword evidence="1" id="KW-0812">Transmembrane</keyword>
<feature type="transmembrane region" description="Helical" evidence="1">
    <location>
        <begin position="186"/>
        <end position="212"/>
    </location>
</feature>
<feature type="transmembrane region" description="Helical" evidence="1">
    <location>
        <begin position="97"/>
        <end position="118"/>
    </location>
</feature>